<dbReference type="HOGENOM" id="CLU_521087_0_0_1"/>
<dbReference type="EMBL" id="DS985247">
    <property type="protein sequence ID" value="EDV23044.1"/>
    <property type="molecule type" value="Genomic_DNA"/>
</dbReference>
<feature type="compositionally biased region" description="Polar residues" evidence="1">
    <location>
        <begin position="156"/>
        <end position="165"/>
    </location>
</feature>
<dbReference type="Proteomes" id="UP000009022">
    <property type="component" value="Unassembled WGS sequence"/>
</dbReference>
<feature type="compositionally biased region" description="Low complexity" evidence="1">
    <location>
        <begin position="210"/>
        <end position="222"/>
    </location>
</feature>
<dbReference type="InParanoid" id="B3S232"/>
<organism evidence="2 3">
    <name type="scientific">Trichoplax adhaerens</name>
    <name type="common">Trichoplax reptans</name>
    <dbReference type="NCBI Taxonomy" id="10228"/>
    <lineage>
        <taxon>Eukaryota</taxon>
        <taxon>Metazoa</taxon>
        <taxon>Placozoa</taxon>
        <taxon>Uniplacotomia</taxon>
        <taxon>Trichoplacea</taxon>
        <taxon>Trichoplacidae</taxon>
        <taxon>Trichoplax</taxon>
    </lineage>
</organism>
<feature type="region of interest" description="Disordered" evidence="1">
    <location>
        <begin position="1"/>
        <end position="31"/>
    </location>
</feature>
<feature type="region of interest" description="Disordered" evidence="1">
    <location>
        <begin position="156"/>
        <end position="179"/>
    </location>
</feature>
<dbReference type="RefSeq" id="XP_002113954.1">
    <property type="nucleotide sequence ID" value="XM_002113918.1"/>
</dbReference>
<protein>
    <submittedName>
        <fullName evidence="2">Uncharacterized protein</fullName>
    </submittedName>
</protein>
<evidence type="ECO:0000313" key="2">
    <source>
        <dbReference type="EMBL" id="EDV23044.1"/>
    </source>
</evidence>
<keyword evidence="3" id="KW-1185">Reference proteome</keyword>
<dbReference type="GeneID" id="6755167"/>
<evidence type="ECO:0000313" key="3">
    <source>
        <dbReference type="Proteomes" id="UP000009022"/>
    </source>
</evidence>
<feature type="region of interest" description="Disordered" evidence="1">
    <location>
        <begin position="319"/>
        <end position="357"/>
    </location>
</feature>
<dbReference type="CTD" id="6755167"/>
<gene>
    <name evidence="2" type="ORF">TRIADDRAFT_57908</name>
</gene>
<dbReference type="KEGG" id="tad:TRIADDRAFT_57908"/>
<name>B3S232_TRIAD</name>
<sequence length="523" mass="60377">MSTSQTNEKHNISRNDHRVESLDSSLDNKDFTTSTRNFEMSLGKLTDECDHVVPKETSLKPELNENRLNDKPDLQLPLSMLHETDKNIEEIELDNCLNSALSLSSNNTKDSNIIFTESSNETLRSENPISNKSWESSKVFQENSDVVLSSPRLFSNDNQMLSKNNGRNRDDSDSGLGFSPKRVNMELMRSFESDPKEITHTIAEDSRNFSSSNTSEEIQSSQFKDRKLDTFECKIQQHPTTYSNLESLMLSFREKCKGIINDSTDIDEKDAQHSTEFQDANNNGIQVDHWDIRNDTQKRQANETRKCNRKVMTPTWDSMDVPQQSAKVDVSKETNKHKKRKTDARSEKRNDSMSNCSITRKKNDVGEFANKYRKDTKPEIKQQLVETVTYQATEHLLEIFDSQKAERRHLIDNCSQKLASLTTDTKDTSVIEAERDFLASFKHFVTTSRLSREHNQEKMGDIVETFDEFDEHFHKLEIKHHQDQVGVDTLVCSNPPFSVFDITFLNTLIRASHNKRFYTRRSS</sequence>
<feature type="compositionally biased region" description="Basic and acidic residues" evidence="1">
    <location>
        <begin position="7"/>
        <end position="30"/>
    </location>
</feature>
<evidence type="ECO:0000256" key="1">
    <source>
        <dbReference type="SAM" id="MobiDB-lite"/>
    </source>
</evidence>
<dbReference type="PhylomeDB" id="B3S232"/>
<dbReference type="AlphaFoldDB" id="B3S232"/>
<reference evidence="2 3" key="1">
    <citation type="journal article" date="2008" name="Nature">
        <title>The Trichoplax genome and the nature of placozoans.</title>
        <authorList>
            <person name="Srivastava M."/>
            <person name="Begovic E."/>
            <person name="Chapman J."/>
            <person name="Putnam N.H."/>
            <person name="Hellsten U."/>
            <person name="Kawashima T."/>
            <person name="Kuo A."/>
            <person name="Mitros T."/>
            <person name="Salamov A."/>
            <person name="Carpenter M.L."/>
            <person name="Signorovitch A.Y."/>
            <person name="Moreno M.A."/>
            <person name="Kamm K."/>
            <person name="Grimwood J."/>
            <person name="Schmutz J."/>
            <person name="Shapiro H."/>
            <person name="Grigoriev I.V."/>
            <person name="Buss L.W."/>
            <person name="Schierwater B."/>
            <person name="Dellaporta S.L."/>
            <person name="Rokhsar D.S."/>
        </authorList>
    </citation>
    <scope>NUCLEOTIDE SEQUENCE [LARGE SCALE GENOMIC DNA]</scope>
    <source>
        <strain evidence="2 3">Grell-BS-1999</strain>
    </source>
</reference>
<accession>B3S232</accession>
<feature type="region of interest" description="Disordered" evidence="1">
    <location>
        <begin position="203"/>
        <end position="223"/>
    </location>
</feature>
<proteinExistence type="predicted"/>